<dbReference type="SMART" id="SM00470">
    <property type="entry name" value="ParB"/>
    <property type="match status" value="1"/>
</dbReference>
<dbReference type="EMBL" id="JACRTE010000016">
    <property type="protein sequence ID" value="MBC8597177.1"/>
    <property type="molecule type" value="Genomic_DNA"/>
</dbReference>
<comment type="caution">
    <text evidence="6">The sequence shown here is derived from an EMBL/GenBank/DDBJ whole genome shotgun (WGS) entry which is preliminary data.</text>
</comment>
<dbReference type="InterPro" id="IPR004437">
    <property type="entry name" value="ParB/RepB/Spo0J"/>
</dbReference>
<evidence type="ECO:0000256" key="4">
    <source>
        <dbReference type="ARBA" id="ARBA00023125"/>
    </source>
</evidence>
<evidence type="ECO:0000256" key="3">
    <source>
        <dbReference type="ARBA" id="ARBA00022829"/>
    </source>
</evidence>
<dbReference type="GO" id="GO:0007059">
    <property type="term" value="P:chromosome segregation"/>
    <property type="evidence" value="ECO:0007669"/>
    <property type="project" value="UniProtKB-KW"/>
</dbReference>
<accession>A0A926INI8</accession>
<dbReference type="InterPro" id="IPR041468">
    <property type="entry name" value="HTH_ParB/Spo0J"/>
</dbReference>
<dbReference type="Gene3D" id="1.10.10.2830">
    <property type="match status" value="1"/>
</dbReference>
<name>A0A926INI8_9FIRM</name>
<dbReference type="SUPFAM" id="SSF110849">
    <property type="entry name" value="ParB/Sulfiredoxin"/>
    <property type="match status" value="1"/>
</dbReference>
<keyword evidence="7" id="KW-1185">Reference proteome</keyword>
<dbReference type="Proteomes" id="UP000647416">
    <property type="component" value="Unassembled WGS sequence"/>
</dbReference>
<evidence type="ECO:0000256" key="1">
    <source>
        <dbReference type="ARBA" id="ARBA00004453"/>
    </source>
</evidence>
<gene>
    <name evidence="6" type="ORF">H8706_09895</name>
</gene>
<keyword evidence="4" id="KW-0238">DNA-binding</keyword>
<dbReference type="GO" id="GO:0003677">
    <property type="term" value="F:DNA binding"/>
    <property type="evidence" value="ECO:0007669"/>
    <property type="project" value="UniProtKB-KW"/>
</dbReference>
<evidence type="ECO:0000313" key="6">
    <source>
        <dbReference type="EMBL" id="MBC8597177.1"/>
    </source>
</evidence>
<dbReference type="InterPro" id="IPR036086">
    <property type="entry name" value="ParB/Sulfiredoxin_sf"/>
</dbReference>
<proteinExistence type="inferred from homology"/>
<dbReference type="GO" id="GO:0045881">
    <property type="term" value="P:positive regulation of sporulation resulting in formation of a cellular spore"/>
    <property type="evidence" value="ECO:0007669"/>
    <property type="project" value="TreeGrafter"/>
</dbReference>
<evidence type="ECO:0000259" key="5">
    <source>
        <dbReference type="SMART" id="SM00470"/>
    </source>
</evidence>
<dbReference type="Pfam" id="PF02195">
    <property type="entry name" value="ParB_N"/>
    <property type="match status" value="1"/>
</dbReference>
<dbReference type="Pfam" id="PF17762">
    <property type="entry name" value="HTH_ParB"/>
    <property type="match status" value="1"/>
</dbReference>
<dbReference type="AlphaFoldDB" id="A0A926INI8"/>
<feature type="domain" description="ParB-like N-terminal" evidence="5">
    <location>
        <begin position="24"/>
        <end position="114"/>
    </location>
</feature>
<dbReference type="Pfam" id="PF23552">
    <property type="entry name" value="ParB_C"/>
    <property type="match status" value="1"/>
</dbReference>
<dbReference type="InterPro" id="IPR057240">
    <property type="entry name" value="ParB_dimer_C"/>
</dbReference>
<dbReference type="FunFam" id="3.90.1530.30:FF:000001">
    <property type="entry name" value="Chromosome partitioning protein ParB"/>
    <property type="match status" value="1"/>
</dbReference>
<keyword evidence="3" id="KW-0159">Chromosome partition</keyword>
<dbReference type="CDD" id="cd16393">
    <property type="entry name" value="SPO0J_N"/>
    <property type="match status" value="1"/>
</dbReference>
<dbReference type="RefSeq" id="WP_178347480.1">
    <property type="nucleotide sequence ID" value="NZ_JACRTE010000016.1"/>
</dbReference>
<reference evidence="6" key="1">
    <citation type="submission" date="2020-08" db="EMBL/GenBank/DDBJ databases">
        <title>Genome public.</title>
        <authorList>
            <person name="Liu C."/>
            <person name="Sun Q."/>
        </authorList>
    </citation>
    <scope>NUCLEOTIDE SEQUENCE</scope>
    <source>
        <strain evidence="6">NSJ-50</strain>
    </source>
</reference>
<dbReference type="PANTHER" id="PTHR33375">
    <property type="entry name" value="CHROMOSOME-PARTITIONING PROTEIN PARB-RELATED"/>
    <property type="match status" value="1"/>
</dbReference>
<comment type="subcellular location">
    <subcellularLocation>
        <location evidence="1">Cytoplasm</location>
        <location evidence="1">Nucleoid</location>
    </subcellularLocation>
</comment>
<dbReference type="FunFam" id="1.10.10.2830:FF:000001">
    <property type="entry name" value="Chromosome partitioning protein ParB"/>
    <property type="match status" value="1"/>
</dbReference>
<dbReference type="Gene3D" id="3.90.1530.30">
    <property type="match status" value="1"/>
</dbReference>
<dbReference type="PANTHER" id="PTHR33375:SF1">
    <property type="entry name" value="CHROMOSOME-PARTITIONING PROTEIN PARB-RELATED"/>
    <property type="match status" value="1"/>
</dbReference>
<dbReference type="InterPro" id="IPR003115">
    <property type="entry name" value="ParB_N"/>
</dbReference>
<dbReference type="GO" id="GO:0009295">
    <property type="term" value="C:nucleoid"/>
    <property type="evidence" value="ECO:0007669"/>
    <property type="project" value="UniProtKB-SubCell"/>
</dbReference>
<evidence type="ECO:0000256" key="2">
    <source>
        <dbReference type="ARBA" id="ARBA00006295"/>
    </source>
</evidence>
<dbReference type="SUPFAM" id="SSF109709">
    <property type="entry name" value="KorB DNA-binding domain-like"/>
    <property type="match status" value="1"/>
</dbReference>
<dbReference type="GO" id="GO:0005694">
    <property type="term" value="C:chromosome"/>
    <property type="evidence" value="ECO:0007669"/>
    <property type="project" value="TreeGrafter"/>
</dbReference>
<protein>
    <submittedName>
        <fullName evidence="6">ParB/RepB/Spo0J family partition protein</fullName>
    </submittedName>
</protein>
<dbReference type="NCBIfam" id="TIGR00180">
    <property type="entry name" value="parB_part"/>
    <property type="match status" value="1"/>
</dbReference>
<sequence>MAMGKGLGALISDTGVAQENPTVVELKIIEVEPNKNQPRTNFDDEKLEDLAASIREHGVISPILVKKQSNGFYKIIAGERRWRASKKAGKKTIPAIIKDFTNQQVQEIALIENLQREDLNPIEEARGYKQLMEDFELTQEQISQKVSKSRSTVANSLRLLNLSTKICGYLEQNKLSAAHAKILLSITDKDLQDNYAEICVKENLTRRELEKLIKENPNGKIIEKKKKEVKEDLNLTLALMDFEKKMENSLGTKVKVINGKKKGKIEIEYYGSADLERICRILNIG</sequence>
<organism evidence="6 7">
    <name type="scientific">Qingrenia yutianensis</name>
    <dbReference type="NCBI Taxonomy" id="2763676"/>
    <lineage>
        <taxon>Bacteria</taxon>
        <taxon>Bacillati</taxon>
        <taxon>Bacillota</taxon>
        <taxon>Clostridia</taxon>
        <taxon>Eubacteriales</taxon>
        <taxon>Oscillospiraceae</taxon>
        <taxon>Qingrenia</taxon>
    </lineage>
</organism>
<comment type="similarity">
    <text evidence="2">Belongs to the ParB family.</text>
</comment>
<dbReference type="InterPro" id="IPR050336">
    <property type="entry name" value="Chromosome_partition/occlusion"/>
</dbReference>
<evidence type="ECO:0000313" key="7">
    <source>
        <dbReference type="Proteomes" id="UP000647416"/>
    </source>
</evidence>